<sequence>MWSLSYSYMPAKYKGCCKVNDSDCPLSLHANPDGVNATMHFITWEILCLRKKTKQYYLYGLAADSRIHCCHGRNCAMNCAMSPPPSLVFPSLECYSLLHNPGRETCFQWNAVKRA</sequence>
<dbReference type="Proteomes" id="UP001476798">
    <property type="component" value="Unassembled WGS sequence"/>
</dbReference>
<organism evidence="1 2">
    <name type="scientific">Goodea atripinnis</name>
    <dbReference type="NCBI Taxonomy" id="208336"/>
    <lineage>
        <taxon>Eukaryota</taxon>
        <taxon>Metazoa</taxon>
        <taxon>Chordata</taxon>
        <taxon>Craniata</taxon>
        <taxon>Vertebrata</taxon>
        <taxon>Euteleostomi</taxon>
        <taxon>Actinopterygii</taxon>
        <taxon>Neopterygii</taxon>
        <taxon>Teleostei</taxon>
        <taxon>Neoteleostei</taxon>
        <taxon>Acanthomorphata</taxon>
        <taxon>Ovalentaria</taxon>
        <taxon>Atherinomorphae</taxon>
        <taxon>Cyprinodontiformes</taxon>
        <taxon>Goodeidae</taxon>
        <taxon>Goodea</taxon>
    </lineage>
</organism>
<accession>A0ABV0MN10</accession>
<gene>
    <name evidence="1" type="ORF">GOODEAATRI_029515</name>
</gene>
<reference evidence="1 2" key="1">
    <citation type="submission" date="2021-06" db="EMBL/GenBank/DDBJ databases">
        <authorList>
            <person name="Palmer J.M."/>
        </authorList>
    </citation>
    <scope>NUCLEOTIDE SEQUENCE [LARGE SCALE GENOMIC DNA]</scope>
    <source>
        <strain evidence="1 2">GA_2019</strain>
        <tissue evidence="1">Muscle</tissue>
    </source>
</reference>
<evidence type="ECO:0000313" key="2">
    <source>
        <dbReference type="Proteomes" id="UP001476798"/>
    </source>
</evidence>
<evidence type="ECO:0000313" key="1">
    <source>
        <dbReference type="EMBL" id="MEQ2160049.1"/>
    </source>
</evidence>
<name>A0ABV0MN10_9TELE</name>
<protein>
    <submittedName>
        <fullName evidence="1">Uncharacterized protein</fullName>
    </submittedName>
</protein>
<dbReference type="EMBL" id="JAHRIO010004383">
    <property type="protein sequence ID" value="MEQ2160049.1"/>
    <property type="molecule type" value="Genomic_DNA"/>
</dbReference>
<proteinExistence type="predicted"/>
<comment type="caution">
    <text evidence="1">The sequence shown here is derived from an EMBL/GenBank/DDBJ whole genome shotgun (WGS) entry which is preliminary data.</text>
</comment>
<keyword evidence="2" id="KW-1185">Reference proteome</keyword>